<comment type="caution">
    <text evidence="1">The sequence shown here is derived from an EMBL/GenBank/DDBJ whole genome shotgun (WGS) entry which is preliminary data.</text>
</comment>
<protein>
    <submittedName>
        <fullName evidence="1">Uncharacterized protein</fullName>
    </submittedName>
</protein>
<proteinExistence type="predicted"/>
<organism evidence="1 2">
    <name type="scientific">Ilyodon furcidens</name>
    <name type="common">goldbreast splitfin</name>
    <dbReference type="NCBI Taxonomy" id="33524"/>
    <lineage>
        <taxon>Eukaryota</taxon>
        <taxon>Metazoa</taxon>
        <taxon>Chordata</taxon>
        <taxon>Craniata</taxon>
        <taxon>Vertebrata</taxon>
        <taxon>Euteleostomi</taxon>
        <taxon>Actinopterygii</taxon>
        <taxon>Neopterygii</taxon>
        <taxon>Teleostei</taxon>
        <taxon>Neoteleostei</taxon>
        <taxon>Acanthomorphata</taxon>
        <taxon>Ovalentaria</taxon>
        <taxon>Atherinomorphae</taxon>
        <taxon>Cyprinodontiformes</taxon>
        <taxon>Goodeidae</taxon>
        <taxon>Ilyodon</taxon>
    </lineage>
</organism>
<reference evidence="1 2" key="1">
    <citation type="submission" date="2021-06" db="EMBL/GenBank/DDBJ databases">
        <authorList>
            <person name="Palmer J.M."/>
        </authorList>
    </citation>
    <scope>NUCLEOTIDE SEQUENCE [LARGE SCALE GENOMIC DNA]</scope>
    <source>
        <strain evidence="2">if_2019</strain>
        <tissue evidence="1">Muscle</tissue>
    </source>
</reference>
<keyword evidence="2" id="KW-1185">Reference proteome</keyword>
<evidence type="ECO:0000313" key="1">
    <source>
        <dbReference type="EMBL" id="MEQ2250301.1"/>
    </source>
</evidence>
<evidence type="ECO:0000313" key="2">
    <source>
        <dbReference type="Proteomes" id="UP001482620"/>
    </source>
</evidence>
<dbReference type="Proteomes" id="UP001482620">
    <property type="component" value="Unassembled WGS sequence"/>
</dbReference>
<dbReference type="EMBL" id="JAHRIQ010090833">
    <property type="protein sequence ID" value="MEQ2250301.1"/>
    <property type="molecule type" value="Genomic_DNA"/>
</dbReference>
<gene>
    <name evidence="1" type="ORF">ILYODFUR_038560</name>
</gene>
<name>A0ABV0UZR9_9TELE</name>
<sequence length="177" mass="18345">MHDGRIEEILKVLLPPPDNVPSQGQHPPTPTVNSVGEALCPPPEAPDGLPESLRGQPVVLLHGLIELLPGPGFCLCHSPGRGTLGLTVPVSSLRSPTSQPQPIGLLLQLDSVPYCRCPPAGSGIATATGTADLTAAATGSSIDNRCREHGRLGLYVSIIPQNLVKALPEVGVEYIPG</sequence>
<accession>A0ABV0UZR9</accession>